<dbReference type="AlphaFoldDB" id="A0A2A5WS03"/>
<sequence>MIRLAIVAVCFVALSGAIVGRMVYVNINDRDFLQEQGDLRTIRLERINAHRGMIRDRLGKPLAISSPVVSLWANPNELLSSSSDLNQLATMLKVDPEEFADRLENSRSRSFVYLRRHMPPPEAEKILSLSLPGLYSEKEYHRFYPAGEVAAHLVGVTNIDDRGQEGVELAFDQWLTGVPGKKKVLKNLYGDIVADIMPVADAVPGRDIELAMDLRLQYLAYRELKAAIQRHEAQSGSIIVLDVASGSVLAMANQPSYNPNNRQRLDIATVRNRAVTDAFEPGSTLKPFTVAVALESGSHHPLSRIDTSPGFVRVDDKTIPDPRDMGELNLGDILAHSSQVGISKLALTLDPFAVRDLLADVGIGQIPGSGFPGESQGYLPNHRRWTDIERATLAYGYGVTTTPLQLANAYLAIARGGVRKQITLLAEEQTSTIRVMSEQTASQLTRMLAKVVSDGTGGQAHIQGYTVAGKTGTVRKLGESGYEDTRHLAFFAGFAPVQDPELVAVVMINDPAGDANGGGSVAAPVFGSVMSGAMRILKVAPDQQVAMSKGGGDAHG</sequence>
<keyword evidence="9 16" id="KW-0133">Cell shape</keyword>
<comment type="pathway">
    <text evidence="16">Cell wall biogenesis; peptidoglycan biosynthesis.</text>
</comment>
<keyword evidence="2 16" id="KW-1003">Cell membrane</keyword>
<evidence type="ECO:0000313" key="20">
    <source>
        <dbReference type="Proteomes" id="UP000219327"/>
    </source>
</evidence>
<name>A0A2A5WS03_9GAMM</name>
<keyword evidence="10 16" id="KW-0573">Peptidoglycan synthesis</keyword>
<comment type="caution">
    <text evidence="19">The sequence shown here is derived from an EMBL/GenBank/DDBJ whole genome shotgun (WGS) entry which is preliminary data.</text>
</comment>
<dbReference type="GO" id="GO:0008955">
    <property type="term" value="F:peptidoglycan glycosyltransferase activity"/>
    <property type="evidence" value="ECO:0007669"/>
    <property type="project" value="InterPro"/>
</dbReference>
<keyword evidence="11 16" id="KW-1133">Transmembrane helix</keyword>
<dbReference type="SUPFAM" id="SSF56519">
    <property type="entry name" value="Penicillin binding protein dimerisation domain"/>
    <property type="match status" value="1"/>
</dbReference>
<accession>A0A2A5WS03</accession>
<keyword evidence="7 16" id="KW-0812">Transmembrane</keyword>
<keyword evidence="14 16" id="KW-0131">Cell cycle</keyword>
<dbReference type="InterPro" id="IPR012338">
    <property type="entry name" value="Beta-lactam/transpept-like"/>
</dbReference>
<dbReference type="GO" id="GO:0043093">
    <property type="term" value="P:FtsZ-dependent cytokinesis"/>
    <property type="evidence" value="ECO:0007669"/>
    <property type="project" value="UniProtKB-UniRule"/>
</dbReference>
<dbReference type="InterPro" id="IPR050515">
    <property type="entry name" value="Beta-lactam/transpept"/>
</dbReference>
<evidence type="ECO:0000256" key="10">
    <source>
        <dbReference type="ARBA" id="ARBA00022984"/>
    </source>
</evidence>
<dbReference type="PANTHER" id="PTHR30627">
    <property type="entry name" value="PEPTIDOGLYCAN D,D-TRANSPEPTIDASE"/>
    <property type="match status" value="1"/>
</dbReference>
<evidence type="ECO:0000256" key="3">
    <source>
        <dbReference type="ARBA" id="ARBA00022519"/>
    </source>
</evidence>
<evidence type="ECO:0000256" key="1">
    <source>
        <dbReference type="ARBA" id="ARBA00004370"/>
    </source>
</evidence>
<evidence type="ECO:0000256" key="14">
    <source>
        <dbReference type="ARBA" id="ARBA00023306"/>
    </source>
</evidence>
<dbReference type="GO" id="GO:0008658">
    <property type="term" value="F:penicillin binding"/>
    <property type="evidence" value="ECO:0007669"/>
    <property type="project" value="InterPro"/>
</dbReference>
<keyword evidence="5 16" id="KW-0121">Carboxypeptidase</keyword>
<dbReference type="GO" id="GO:0071555">
    <property type="term" value="P:cell wall organization"/>
    <property type="evidence" value="ECO:0007669"/>
    <property type="project" value="UniProtKB-KW"/>
</dbReference>
<gene>
    <name evidence="16" type="primary">ftsI</name>
    <name evidence="19" type="ORF">CNE99_06340</name>
</gene>
<evidence type="ECO:0000259" key="17">
    <source>
        <dbReference type="Pfam" id="PF00905"/>
    </source>
</evidence>
<dbReference type="Gene3D" id="3.30.450.330">
    <property type="match status" value="1"/>
</dbReference>
<evidence type="ECO:0000256" key="12">
    <source>
        <dbReference type="ARBA" id="ARBA00023136"/>
    </source>
</evidence>
<dbReference type="InterPro" id="IPR037532">
    <property type="entry name" value="FtsI_transpept"/>
</dbReference>
<dbReference type="InterPro" id="IPR001460">
    <property type="entry name" value="PCN-bd_Tpept"/>
</dbReference>
<keyword evidence="4 16" id="KW-0132">Cell division</keyword>
<dbReference type="GO" id="GO:0009252">
    <property type="term" value="P:peptidoglycan biosynthetic process"/>
    <property type="evidence" value="ECO:0007669"/>
    <property type="project" value="UniProtKB-UniRule"/>
</dbReference>
<comment type="similarity">
    <text evidence="16">Belongs to the transpeptidase family. FtsI subfamily.</text>
</comment>
<dbReference type="EMBL" id="NTKD01000030">
    <property type="protein sequence ID" value="PDH39048.1"/>
    <property type="molecule type" value="Genomic_DNA"/>
</dbReference>
<feature type="active site" description="Acyl-ester intermediate" evidence="16">
    <location>
        <position position="283"/>
    </location>
</feature>
<dbReference type="Proteomes" id="UP000219327">
    <property type="component" value="Unassembled WGS sequence"/>
</dbReference>
<dbReference type="Gene3D" id="3.40.710.10">
    <property type="entry name" value="DD-peptidase/beta-lactamase superfamily"/>
    <property type="match status" value="1"/>
</dbReference>
<dbReference type="Pfam" id="PF00905">
    <property type="entry name" value="Transpeptidase"/>
    <property type="match status" value="1"/>
</dbReference>
<evidence type="ECO:0000256" key="4">
    <source>
        <dbReference type="ARBA" id="ARBA00022618"/>
    </source>
</evidence>
<evidence type="ECO:0000256" key="5">
    <source>
        <dbReference type="ARBA" id="ARBA00022645"/>
    </source>
</evidence>
<dbReference type="GO" id="GO:0009002">
    <property type="term" value="F:serine-type D-Ala-D-Ala carboxypeptidase activity"/>
    <property type="evidence" value="ECO:0007669"/>
    <property type="project" value="UniProtKB-UniRule"/>
</dbReference>
<evidence type="ECO:0000256" key="2">
    <source>
        <dbReference type="ARBA" id="ARBA00022475"/>
    </source>
</evidence>
<comment type="function">
    <text evidence="16">Catalyzes cross-linking of the peptidoglycan cell wall at the division septum.</text>
</comment>
<keyword evidence="3 16" id="KW-0997">Cell inner membrane</keyword>
<evidence type="ECO:0000259" key="18">
    <source>
        <dbReference type="Pfam" id="PF03717"/>
    </source>
</evidence>
<keyword evidence="6 16" id="KW-0645">Protease</keyword>
<keyword evidence="13 16" id="KW-0717">Septation</keyword>
<dbReference type="PANTHER" id="PTHR30627:SF1">
    <property type="entry name" value="PEPTIDOGLYCAN D,D-TRANSPEPTIDASE FTSI"/>
    <property type="match status" value="1"/>
</dbReference>
<dbReference type="GO" id="GO:0000917">
    <property type="term" value="P:division septum assembly"/>
    <property type="evidence" value="ECO:0007669"/>
    <property type="project" value="UniProtKB-KW"/>
</dbReference>
<dbReference type="InterPro" id="IPR005311">
    <property type="entry name" value="PBP_dimer"/>
</dbReference>
<proteinExistence type="inferred from homology"/>
<keyword evidence="15 16" id="KW-0961">Cell wall biogenesis/degradation</keyword>
<dbReference type="Gene3D" id="3.90.1310.10">
    <property type="entry name" value="Penicillin-binding protein 2a (Domain 2)"/>
    <property type="match status" value="1"/>
</dbReference>
<evidence type="ECO:0000256" key="8">
    <source>
        <dbReference type="ARBA" id="ARBA00022801"/>
    </source>
</evidence>
<evidence type="ECO:0000256" key="7">
    <source>
        <dbReference type="ARBA" id="ARBA00022692"/>
    </source>
</evidence>
<evidence type="ECO:0000256" key="9">
    <source>
        <dbReference type="ARBA" id="ARBA00022960"/>
    </source>
</evidence>
<evidence type="ECO:0000256" key="16">
    <source>
        <dbReference type="HAMAP-Rule" id="MF_02080"/>
    </source>
</evidence>
<dbReference type="EC" id="3.4.16.4" evidence="16"/>
<evidence type="ECO:0000256" key="15">
    <source>
        <dbReference type="ARBA" id="ARBA00023316"/>
    </source>
</evidence>
<dbReference type="Pfam" id="PF03717">
    <property type="entry name" value="PBP_dimer"/>
    <property type="match status" value="1"/>
</dbReference>
<keyword evidence="8 16" id="KW-0378">Hydrolase</keyword>
<feature type="domain" description="Penicillin-binding protein transpeptidase" evidence="17">
    <location>
        <begin position="236"/>
        <end position="530"/>
    </location>
</feature>
<reference evidence="19 20" key="1">
    <citation type="submission" date="2017-08" db="EMBL/GenBank/DDBJ databases">
        <title>Fine stratification of microbial communities through a metagenomic profile of the photic zone.</title>
        <authorList>
            <person name="Haro-Moreno J.M."/>
            <person name="Lopez-Perez M."/>
            <person name="De La Torre J."/>
            <person name="Picazo A."/>
            <person name="Camacho A."/>
            <person name="Rodriguez-Valera F."/>
        </authorList>
    </citation>
    <scope>NUCLEOTIDE SEQUENCE [LARGE SCALE GENOMIC DNA]</scope>
    <source>
        <strain evidence="19">MED-G24</strain>
    </source>
</reference>
<organism evidence="19 20">
    <name type="scientific">OM182 bacterium MED-G24</name>
    <dbReference type="NCBI Taxonomy" id="1986255"/>
    <lineage>
        <taxon>Bacteria</taxon>
        <taxon>Pseudomonadati</taxon>
        <taxon>Pseudomonadota</taxon>
        <taxon>Gammaproteobacteria</taxon>
        <taxon>OMG group</taxon>
        <taxon>OM182 clade</taxon>
    </lineage>
</organism>
<dbReference type="GO" id="GO:0008360">
    <property type="term" value="P:regulation of cell shape"/>
    <property type="evidence" value="ECO:0007669"/>
    <property type="project" value="UniProtKB-KW"/>
</dbReference>
<evidence type="ECO:0000256" key="6">
    <source>
        <dbReference type="ARBA" id="ARBA00022670"/>
    </source>
</evidence>
<dbReference type="InterPro" id="IPR036138">
    <property type="entry name" value="PBP_dimer_sf"/>
</dbReference>
<evidence type="ECO:0000256" key="13">
    <source>
        <dbReference type="ARBA" id="ARBA00023210"/>
    </source>
</evidence>
<dbReference type="GO" id="GO:0006508">
    <property type="term" value="P:proteolysis"/>
    <property type="evidence" value="ECO:0007669"/>
    <property type="project" value="UniProtKB-KW"/>
</dbReference>
<comment type="subcellular location">
    <subcellularLocation>
        <location evidence="1">Membrane</location>
    </subcellularLocation>
</comment>
<evidence type="ECO:0000256" key="11">
    <source>
        <dbReference type="ARBA" id="ARBA00022989"/>
    </source>
</evidence>
<dbReference type="SUPFAM" id="SSF56601">
    <property type="entry name" value="beta-lactamase/transpeptidase-like"/>
    <property type="match status" value="1"/>
</dbReference>
<dbReference type="GO" id="GO:0005886">
    <property type="term" value="C:plasma membrane"/>
    <property type="evidence" value="ECO:0007669"/>
    <property type="project" value="UniProtKB-UniRule"/>
</dbReference>
<comment type="catalytic activity">
    <reaction evidence="16">
        <text>Preferential cleavage: (Ac)2-L-Lys-D-Ala-|-D-Ala. Also transpeptidation of peptidyl-alanyl moieties that are N-acyl substituents of D-alanine.</text>
        <dbReference type="EC" id="3.4.16.4"/>
    </reaction>
</comment>
<dbReference type="UniPathway" id="UPA00219"/>
<keyword evidence="12 16" id="KW-0472">Membrane</keyword>
<evidence type="ECO:0000313" key="19">
    <source>
        <dbReference type="EMBL" id="PDH39048.1"/>
    </source>
</evidence>
<feature type="domain" description="Penicillin-binding protein dimerisation" evidence="18">
    <location>
        <begin position="47"/>
        <end position="194"/>
    </location>
</feature>
<protein>
    <recommendedName>
        <fullName evidence="16">Peptidoglycan D,D-transpeptidase FtsI</fullName>
        <ecNumber evidence="16">3.4.16.4</ecNumber>
    </recommendedName>
    <alternativeName>
        <fullName evidence="16">Penicillin-binding protein 3</fullName>
        <shortName evidence="16">PBP-3</shortName>
    </alternativeName>
</protein>
<dbReference type="HAMAP" id="MF_02080">
    <property type="entry name" value="FtsI_transpept"/>
    <property type="match status" value="1"/>
</dbReference>